<dbReference type="SUPFAM" id="SSF69593">
    <property type="entry name" value="Glycerol-3-phosphate (1)-acyltransferase"/>
    <property type="match status" value="1"/>
</dbReference>
<protein>
    <submittedName>
        <fullName evidence="5">1-acyl-sn-glycerol-3-phosphate acyltransferase</fullName>
    </submittedName>
</protein>
<comment type="caution">
    <text evidence="5">The sequence shown here is derived from an EMBL/GenBank/DDBJ whole genome shotgun (WGS) entry which is preliminary data.</text>
</comment>
<evidence type="ECO:0000313" key="6">
    <source>
        <dbReference type="Proteomes" id="UP000219914"/>
    </source>
</evidence>
<comment type="pathway">
    <text evidence="1">Lipid metabolism.</text>
</comment>
<keyword evidence="2" id="KW-0808">Transferase</keyword>
<accession>A0ABX4K1W1</accession>
<sequence length="226" mass="25410">MGEEKEDASRRPIASRSSSLAVALIRRLLVLFVRIMVGARSEWRGCAPDLRRRIYFANHNSHVDTVAVMAALPWPVRRLTHPVAARDYWGRSALRRFIAEKGLRAVLIDRKPLPDSNPLEPVERLLEEGRSVLIFPEGTRSASEEIAPFRSGIYRLACRFPDVDLVPIHLDNLQRILPKGSWLIVPITCTARFGKPLRVEPGEGKDAFLDRARAAVIELADGKHIA</sequence>
<dbReference type="GO" id="GO:0016746">
    <property type="term" value="F:acyltransferase activity"/>
    <property type="evidence" value="ECO:0007669"/>
    <property type="project" value="UniProtKB-KW"/>
</dbReference>
<dbReference type="Proteomes" id="UP000219914">
    <property type="component" value="Unassembled WGS sequence"/>
</dbReference>
<dbReference type="PANTHER" id="PTHR10434:SF11">
    <property type="entry name" value="1-ACYL-SN-GLYCEROL-3-PHOSPHATE ACYLTRANSFERASE"/>
    <property type="match status" value="1"/>
</dbReference>
<feature type="domain" description="Phospholipid/glycerol acyltransferase" evidence="4">
    <location>
        <begin position="53"/>
        <end position="173"/>
    </location>
</feature>
<dbReference type="InterPro" id="IPR002123">
    <property type="entry name" value="Plipid/glycerol_acylTrfase"/>
</dbReference>
<proteinExistence type="predicted"/>
<dbReference type="PANTHER" id="PTHR10434">
    <property type="entry name" value="1-ACYL-SN-GLYCEROL-3-PHOSPHATE ACYLTRANSFERASE"/>
    <property type="match status" value="1"/>
</dbReference>
<dbReference type="SMART" id="SM00563">
    <property type="entry name" value="PlsC"/>
    <property type="match status" value="1"/>
</dbReference>
<gene>
    <name evidence="5" type="ORF">CO674_04135</name>
</gene>
<dbReference type="Pfam" id="PF01553">
    <property type="entry name" value="Acyltransferase"/>
    <property type="match status" value="1"/>
</dbReference>
<reference evidence="5 6" key="1">
    <citation type="submission" date="2017-09" db="EMBL/GenBank/DDBJ databases">
        <title>Comparative genomics of rhizobia isolated from Phaseolus vulgaris in China.</title>
        <authorList>
            <person name="Tong W."/>
        </authorList>
    </citation>
    <scope>NUCLEOTIDE SEQUENCE [LARGE SCALE GENOMIC DNA]</scope>
    <source>
        <strain evidence="5 6">FH14</strain>
    </source>
</reference>
<evidence type="ECO:0000259" key="4">
    <source>
        <dbReference type="SMART" id="SM00563"/>
    </source>
</evidence>
<evidence type="ECO:0000313" key="5">
    <source>
        <dbReference type="EMBL" id="PDT25206.1"/>
    </source>
</evidence>
<keyword evidence="3 5" id="KW-0012">Acyltransferase</keyword>
<dbReference type="CDD" id="cd07989">
    <property type="entry name" value="LPLAT_AGPAT-like"/>
    <property type="match status" value="1"/>
</dbReference>
<dbReference type="EMBL" id="NWSY01000002">
    <property type="protein sequence ID" value="PDT25206.1"/>
    <property type="molecule type" value="Genomic_DNA"/>
</dbReference>
<organism evidence="5 6">
    <name type="scientific">Rhizobium hidalgonense</name>
    <dbReference type="NCBI Taxonomy" id="1538159"/>
    <lineage>
        <taxon>Bacteria</taxon>
        <taxon>Pseudomonadati</taxon>
        <taxon>Pseudomonadota</taxon>
        <taxon>Alphaproteobacteria</taxon>
        <taxon>Hyphomicrobiales</taxon>
        <taxon>Rhizobiaceae</taxon>
        <taxon>Rhizobium/Agrobacterium group</taxon>
        <taxon>Rhizobium</taxon>
    </lineage>
</organism>
<keyword evidence="6" id="KW-1185">Reference proteome</keyword>
<evidence type="ECO:0000256" key="1">
    <source>
        <dbReference type="ARBA" id="ARBA00005189"/>
    </source>
</evidence>
<evidence type="ECO:0000256" key="2">
    <source>
        <dbReference type="ARBA" id="ARBA00022679"/>
    </source>
</evidence>
<evidence type="ECO:0000256" key="3">
    <source>
        <dbReference type="ARBA" id="ARBA00023315"/>
    </source>
</evidence>
<name>A0ABX4K1W1_9HYPH</name>